<evidence type="ECO:0000313" key="2">
    <source>
        <dbReference type="EMBL" id="KFK31976.1"/>
    </source>
</evidence>
<evidence type="ECO:0000256" key="1">
    <source>
        <dbReference type="SAM" id="MobiDB-lite"/>
    </source>
</evidence>
<organism evidence="2 3">
    <name type="scientific">Arabis alpina</name>
    <name type="common">Alpine rock-cress</name>
    <dbReference type="NCBI Taxonomy" id="50452"/>
    <lineage>
        <taxon>Eukaryota</taxon>
        <taxon>Viridiplantae</taxon>
        <taxon>Streptophyta</taxon>
        <taxon>Embryophyta</taxon>
        <taxon>Tracheophyta</taxon>
        <taxon>Spermatophyta</taxon>
        <taxon>Magnoliopsida</taxon>
        <taxon>eudicotyledons</taxon>
        <taxon>Gunneridae</taxon>
        <taxon>Pentapetalae</taxon>
        <taxon>rosids</taxon>
        <taxon>malvids</taxon>
        <taxon>Brassicales</taxon>
        <taxon>Brassicaceae</taxon>
        <taxon>Arabideae</taxon>
        <taxon>Arabis</taxon>
    </lineage>
</organism>
<proteinExistence type="predicted"/>
<dbReference type="Proteomes" id="UP000029120">
    <property type="component" value="Chromosome 6"/>
</dbReference>
<reference evidence="3" key="1">
    <citation type="journal article" date="2015" name="Nat. Plants">
        <title>Genome expansion of Arabis alpina linked with retrotransposition and reduced symmetric DNA methylation.</title>
        <authorList>
            <person name="Willing E.M."/>
            <person name="Rawat V."/>
            <person name="Mandakova T."/>
            <person name="Maumus F."/>
            <person name="James G.V."/>
            <person name="Nordstroem K.J."/>
            <person name="Becker C."/>
            <person name="Warthmann N."/>
            <person name="Chica C."/>
            <person name="Szarzynska B."/>
            <person name="Zytnicki M."/>
            <person name="Albani M.C."/>
            <person name="Kiefer C."/>
            <person name="Bergonzi S."/>
            <person name="Castaings L."/>
            <person name="Mateos J.L."/>
            <person name="Berns M.C."/>
            <person name="Bujdoso N."/>
            <person name="Piofczyk T."/>
            <person name="de Lorenzo L."/>
            <person name="Barrero-Sicilia C."/>
            <person name="Mateos I."/>
            <person name="Piednoel M."/>
            <person name="Hagmann J."/>
            <person name="Chen-Min-Tao R."/>
            <person name="Iglesias-Fernandez R."/>
            <person name="Schuster S.C."/>
            <person name="Alonso-Blanco C."/>
            <person name="Roudier F."/>
            <person name="Carbonero P."/>
            <person name="Paz-Ares J."/>
            <person name="Davis S.J."/>
            <person name="Pecinka A."/>
            <person name="Quesneville H."/>
            <person name="Colot V."/>
            <person name="Lysak M.A."/>
            <person name="Weigel D."/>
            <person name="Coupland G."/>
            <person name="Schneeberger K."/>
        </authorList>
    </citation>
    <scope>NUCLEOTIDE SEQUENCE [LARGE SCALE GENOMIC DNA]</scope>
    <source>
        <strain evidence="3">cv. Pajares</strain>
    </source>
</reference>
<sequence length="100" mass="10974">MGFDINLVRLKPDSPSTPVCPVEPPDAMTELVRRSPPLPPEPPDPPDIPVVAAPLAPPHLAYKTTHCLRSPVILDIRYGSSCCVWLQWVVPPTSGRFSLR</sequence>
<feature type="region of interest" description="Disordered" evidence="1">
    <location>
        <begin position="30"/>
        <end position="50"/>
    </location>
</feature>
<keyword evidence="3" id="KW-1185">Reference proteome</keyword>
<feature type="compositionally biased region" description="Pro residues" evidence="1">
    <location>
        <begin position="36"/>
        <end position="48"/>
    </location>
</feature>
<dbReference type="Gramene" id="KFK31976">
    <property type="protein sequence ID" value="KFK31976"/>
    <property type="gene ID" value="AALP_AA6G184300"/>
</dbReference>
<dbReference type="AlphaFoldDB" id="A0A087GQ24"/>
<dbReference type="EMBL" id="CM002874">
    <property type="protein sequence ID" value="KFK31976.1"/>
    <property type="molecule type" value="Genomic_DNA"/>
</dbReference>
<name>A0A087GQ24_ARAAL</name>
<gene>
    <name evidence="2" type="ordered locus">AALP_Aa6g184300</name>
</gene>
<evidence type="ECO:0000313" key="3">
    <source>
        <dbReference type="Proteomes" id="UP000029120"/>
    </source>
</evidence>
<protein>
    <submittedName>
        <fullName evidence="2">Uncharacterized protein</fullName>
    </submittedName>
</protein>
<accession>A0A087GQ24</accession>